<comment type="catalytic activity">
    <reaction evidence="18">
        <text>all-trans-lycopene = gamma-carotene</text>
        <dbReference type="Rhea" id="RHEA:32219"/>
        <dbReference type="ChEBI" id="CHEBI:15948"/>
        <dbReference type="ChEBI" id="CHEBI:27740"/>
        <dbReference type="EC" id="5.5.1.19"/>
    </reaction>
</comment>
<dbReference type="SFLD" id="SFLDG01018">
    <property type="entry name" value="Squalene/Phytoene_Synthase_Lik"/>
    <property type="match status" value="1"/>
</dbReference>
<evidence type="ECO:0000256" key="2">
    <source>
        <dbReference type="ARBA" id="ARBA00004141"/>
    </source>
</evidence>
<keyword evidence="16" id="KW-0511">Multifunctional enzyme</keyword>
<dbReference type="InterPro" id="IPR019845">
    <property type="entry name" value="Squalene/phytoene_synthase_CS"/>
</dbReference>
<dbReference type="GO" id="GO:0051996">
    <property type="term" value="F:squalene synthase [NAD(P)H] activity"/>
    <property type="evidence" value="ECO:0007669"/>
    <property type="project" value="InterPro"/>
</dbReference>
<comment type="subcellular location">
    <subcellularLocation>
        <location evidence="2">Membrane</location>
        <topology evidence="2">Multi-pass membrane protein</topology>
    </subcellularLocation>
</comment>
<evidence type="ECO:0000256" key="3">
    <source>
        <dbReference type="ARBA" id="ARBA00005089"/>
    </source>
</evidence>
<dbReference type="PANTHER" id="PTHR31480">
    <property type="entry name" value="BIFUNCTIONAL LYCOPENE CYCLASE/PHYTOENE SYNTHASE"/>
    <property type="match status" value="1"/>
</dbReference>
<keyword evidence="10" id="KW-0808">Transferase</keyword>
<evidence type="ECO:0000256" key="12">
    <source>
        <dbReference type="ARBA" id="ARBA00022746"/>
    </source>
</evidence>
<comment type="pathway">
    <text evidence="3">Carotenoid biosynthesis; beta-carotene biosynthesis.</text>
</comment>
<evidence type="ECO:0000256" key="18">
    <source>
        <dbReference type="ARBA" id="ARBA00029335"/>
    </source>
</evidence>
<dbReference type="GO" id="GO:0004311">
    <property type="term" value="F:geranylgeranyl diphosphate synthase activity"/>
    <property type="evidence" value="ECO:0007669"/>
    <property type="project" value="InterPro"/>
</dbReference>
<dbReference type="CDD" id="cd00683">
    <property type="entry name" value="Trans_IPPS_HH"/>
    <property type="match status" value="1"/>
</dbReference>
<proteinExistence type="inferred from homology"/>
<comment type="catalytic activity">
    <reaction evidence="1">
        <text>2 (2E,6E,10E)-geranylgeranyl diphosphate = 15-cis-phytoene + 2 diphosphate</text>
        <dbReference type="Rhea" id="RHEA:34475"/>
        <dbReference type="ChEBI" id="CHEBI:27787"/>
        <dbReference type="ChEBI" id="CHEBI:33019"/>
        <dbReference type="ChEBI" id="CHEBI:58756"/>
        <dbReference type="EC" id="2.5.1.32"/>
    </reaction>
</comment>
<dbReference type="GO" id="GO:0016872">
    <property type="term" value="F:intramolecular lyase activity"/>
    <property type="evidence" value="ECO:0007669"/>
    <property type="project" value="InterPro"/>
</dbReference>
<dbReference type="SFLD" id="SFLDG01212">
    <property type="entry name" value="Phytoene_synthase_like"/>
    <property type="match status" value="1"/>
</dbReference>
<evidence type="ECO:0000256" key="16">
    <source>
        <dbReference type="ARBA" id="ARBA00023268"/>
    </source>
</evidence>
<evidence type="ECO:0000256" key="17">
    <source>
        <dbReference type="ARBA" id="ARBA00029313"/>
    </source>
</evidence>
<keyword evidence="21" id="KW-1185">Reference proteome</keyword>
<evidence type="ECO:0000256" key="15">
    <source>
        <dbReference type="ARBA" id="ARBA00023235"/>
    </source>
</evidence>
<dbReference type="EC" id="2.5.1.32" evidence="8"/>
<reference evidence="20 21" key="1">
    <citation type="submission" date="2014-09" db="EMBL/GenBank/DDBJ databases">
        <authorList>
            <person name="Ellenberger Sabrina"/>
        </authorList>
    </citation>
    <scope>NUCLEOTIDE SEQUENCE [LARGE SCALE GENOMIC DNA]</scope>
    <source>
        <strain evidence="20 21">CBS 412.66</strain>
    </source>
</reference>
<dbReference type="Gene3D" id="1.10.600.10">
    <property type="entry name" value="Farnesyl Diphosphate Synthase"/>
    <property type="match status" value="1"/>
</dbReference>
<dbReference type="Proteomes" id="UP000054107">
    <property type="component" value="Unassembled WGS sequence"/>
</dbReference>
<comment type="similarity">
    <text evidence="5">In the N-terminal section; belongs to the lycopene beta-cyclase family.</text>
</comment>
<evidence type="ECO:0000256" key="11">
    <source>
        <dbReference type="ARBA" id="ARBA00022692"/>
    </source>
</evidence>
<evidence type="ECO:0000256" key="5">
    <source>
        <dbReference type="ARBA" id="ARBA00008247"/>
    </source>
</evidence>
<dbReference type="Pfam" id="PF00494">
    <property type="entry name" value="SQS_PSY"/>
    <property type="match status" value="1"/>
</dbReference>
<dbReference type="FunFam" id="1.10.600.10:FF:000020">
    <property type="entry name" value="Phytoene synthase"/>
    <property type="match status" value="1"/>
</dbReference>
<dbReference type="InterPro" id="IPR044843">
    <property type="entry name" value="Trans_IPPS_bact-type"/>
</dbReference>
<keyword evidence="11 19" id="KW-0812">Transmembrane</keyword>
<feature type="transmembrane region" description="Helical" evidence="19">
    <location>
        <begin position="28"/>
        <end position="47"/>
    </location>
</feature>
<comment type="catalytic activity">
    <reaction evidence="17">
        <text>gamma-carotene = all-trans-beta-carotene</text>
        <dbReference type="Rhea" id="RHEA:32239"/>
        <dbReference type="ChEBI" id="CHEBI:17579"/>
        <dbReference type="ChEBI" id="CHEBI:27740"/>
        <dbReference type="EC" id="5.5.1.19"/>
    </reaction>
</comment>
<keyword evidence="15" id="KW-0413">Isomerase</keyword>
<accession>A0A0B7NB96</accession>
<evidence type="ECO:0000256" key="9">
    <source>
        <dbReference type="ARBA" id="ARBA00018909"/>
    </source>
</evidence>
<dbReference type="InterPro" id="IPR017825">
    <property type="entry name" value="Lycopene_cyclase_dom"/>
</dbReference>
<evidence type="ECO:0000256" key="1">
    <source>
        <dbReference type="ARBA" id="ARBA00001805"/>
    </source>
</evidence>
<dbReference type="UniPathway" id="UPA00802"/>
<evidence type="ECO:0000256" key="6">
    <source>
        <dbReference type="ARBA" id="ARBA00008406"/>
    </source>
</evidence>
<dbReference type="SFLD" id="SFLDS00005">
    <property type="entry name" value="Isoprenoid_Synthase_Type_I"/>
    <property type="match status" value="1"/>
</dbReference>
<evidence type="ECO:0000256" key="19">
    <source>
        <dbReference type="SAM" id="Phobius"/>
    </source>
</evidence>
<dbReference type="EMBL" id="LN732614">
    <property type="protein sequence ID" value="CEP15770.1"/>
    <property type="molecule type" value="Genomic_DNA"/>
</dbReference>
<dbReference type="InterPro" id="IPR008949">
    <property type="entry name" value="Isoprenoid_synthase_dom_sf"/>
</dbReference>
<organism evidence="20 21">
    <name type="scientific">Parasitella parasitica</name>
    <dbReference type="NCBI Taxonomy" id="35722"/>
    <lineage>
        <taxon>Eukaryota</taxon>
        <taxon>Fungi</taxon>
        <taxon>Fungi incertae sedis</taxon>
        <taxon>Mucoromycota</taxon>
        <taxon>Mucoromycotina</taxon>
        <taxon>Mucoromycetes</taxon>
        <taxon>Mucorales</taxon>
        <taxon>Mucorineae</taxon>
        <taxon>Mucoraceae</taxon>
        <taxon>Parasitella</taxon>
    </lineage>
</organism>
<dbReference type="UniPathway" id="UPA00799">
    <property type="reaction ID" value="UER00773"/>
</dbReference>
<evidence type="ECO:0000313" key="20">
    <source>
        <dbReference type="EMBL" id="CEP15770.1"/>
    </source>
</evidence>
<keyword evidence="14 19" id="KW-0472">Membrane</keyword>
<keyword evidence="13 19" id="KW-1133">Transmembrane helix</keyword>
<dbReference type="InterPro" id="IPR002060">
    <property type="entry name" value="Squ/phyt_synthse"/>
</dbReference>
<dbReference type="NCBIfam" id="TIGR03462">
    <property type="entry name" value="CarR_dom_SF"/>
    <property type="match status" value="1"/>
</dbReference>
<comment type="similarity">
    <text evidence="6">In the C-terminal section; belongs to the phytoene/squalene synthase family.</text>
</comment>
<evidence type="ECO:0000313" key="21">
    <source>
        <dbReference type="Proteomes" id="UP000054107"/>
    </source>
</evidence>
<sequence>MGKYYAHVYTDGNANLIIQYLAVPATSLFYGSCILWYVCPVLALLWLGAGEYMLRRPLAVFFSIAVPTFFLCWVDMVAIRDGTWNISLAVSTGKFVVPHLPVEEFMFFALVNTVLVFATCAIDRTVAILHLFENKNPHQFQKLQKEMSLLPRMLEMTWAFFLTDQMLNYETFQDLSISWDILRQASKSFYTSSTVFPADIRLELGVLYAFCRVTDNLCDDESVSLVERRHQLKASRQFINDLFSQKSSSPHAIDWDLYNEQLPDSCISAFKSFTRLRYVLEADAIHELLNGYQWDLEHRPILNQDDLQHYSACVASSVGEMCTRIILAHSEKAYTRKEFQWIIQRAREMGLVLQYTNIARDIVTDSNDLGRCYLPHDWLTNAEINMIQSGEARKIGEQRLLSLSHRLINQADNLMTVASKGIHKLPNHCQGGVRAACNVYASIGIRLKSYRNHYPTRVSVGNLQRMKIALLGVYNLYTPPITTKRKRQGKMRNLNTI</sequence>
<dbReference type="InterPro" id="IPR033904">
    <property type="entry name" value="Trans_IPPS_HH"/>
</dbReference>
<dbReference type="SUPFAM" id="SSF48576">
    <property type="entry name" value="Terpenoid synthases"/>
    <property type="match status" value="1"/>
</dbReference>
<evidence type="ECO:0000256" key="13">
    <source>
        <dbReference type="ARBA" id="ARBA00022989"/>
    </source>
</evidence>
<dbReference type="GO" id="GO:0016020">
    <property type="term" value="C:membrane"/>
    <property type="evidence" value="ECO:0007669"/>
    <property type="project" value="UniProtKB-SubCell"/>
</dbReference>
<evidence type="ECO:0000256" key="7">
    <source>
        <dbReference type="ARBA" id="ARBA00012242"/>
    </source>
</evidence>
<dbReference type="EC" id="5.5.1.19" evidence="7"/>
<name>A0A0B7NB96_9FUNG</name>
<dbReference type="STRING" id="35722.A0A0B7NB96"/>
<evidence type="ECO:0000256" key="8">
    <source>
        <dbReference type="ARBA" id="ARBA00012396"/>
    </source>
</evidence>
<keyword evidence="12" id="KW-0125">Carotenoid biosynthesis</keyword>
<dbReference type="GO" id="GO:0045436">
    <property type="term" value="F:lycopene beta cyclase activity"/>
    <property type="evidence" value="ECO:0007669"/>
    <property type="project" value="UniProtKB-ARBA"/>
</dbReference>
<dbReference type="GO" id="GO:0016117">
    <property type="term" value="P:carotenoid biosynthetic process"/>
    <property type="evidence" value="ECO:0007669"/>
    <property type="project" value="UniProtKB-KW"/>
</dbReference>
<dbReference type="PROSITE" id="PS01045">
    <property type="entry name" value="SQUALEN_PHYTOEN_SYN_2"/>
    <property type="match status" value="1"/>
</dbReference>
<evidence type="ECO:0000256" key="10">
    <source>
        <dbReference type="ARBA" id="ARBA00022679"/>
    </source>
</evidence>
<evidence type="ECO:0000256" key="14">
    <source>
        <dbReference type="ARBA" id="ARBA00023136"/>
    </source>
</evidence>
<gene>
    <name evidence="20" type="primary">PARPA_10010.1 scaffold 39144</name>
</gene>
<comment type="pathway">
    <text evidence="4">Carotenoid biosynthesis; phytoene biosynthesis; all-trans-phytoene from geranylgeranyl diphosphate: step 1/1.</text>
</comment>
<dbReference type="OrthoDB" id="6600518at2759"/>
<protein>
    <recommendedName>
        <fullName evidence="9">Bifunctional lycopene cyclase/phytoene synthase</fullName>
        <ecNumber evidence="8">2.5.1.32</ecNumber>
        <ecNumber evidence="7">5.5.1.19</ecNumber>
    </recommendedName>
</protein>
<evidence type="ECO:0000256" key="4">
    <source>
        <dbReference type="ARBA" id="ARBA00005172"/>
    </source>
</evidence>
<feature type="transmembrane region" description="Helical" evidence="19">
    <location>
        <begin position="59"/>
        <end position="79"/>
    </location>
</feature>
<dbReference type="AlphaFoldDB" id="A0A0B7NB96"/>